<dbReference type="InterPro" id="IPR036361">
    <property type="entry name" value="SAP_dom_sf"/>
</dbReference>
<sequence>MEYKKLETTRLRALCKEKNLDDKGNKEVLIRRLKGWDLQKEPQDKQLALVDVGESKPQSNTGSKRCTLFIHLKASNISHYFNAGIIYPLVLEESEIYIKENRKKDIFTLFPNNILLSPGPVNSFLDDDALLDILSDEIELIEIPGTPLLRSETPIPLSRIKGIVFNSAAARSTFISSAKTFPDFFVEEKICFVSTRLASITIDMDNVKIGENAKIDQWHDIMDRYDKLLGMFAFMKNSGVFFSDRESIFEEYTHNYLAALSVVNAAVVPKSTRDIGLYKYIIFPGEIELTTVQRLLFQRILKAIYENVDLDIDFAITILNAALASELSTIEEQKELGIIIELFERLQEKQISYKDVAFHGAISKNYPVLALLFLSRFPNKSRQHTDKQAVRNNFLDNNSPLSKSVSEFLLSVLGLYYGYKTMIKEDTNINLVDPFFASVSQKYQSIKFRLTSFIDRFVMESAYWFAINGLNINKKFSFLDYQRPEFKDASTVRAGAYEYQNFSYSVLGVPITVFRRINKIDILFELLDKAYSYNVPASSVLVHHMISNFGMTKMQLFELIKENASKIDLDDINQLMEFDKRPKTRK</sequence>
<accession>A0AAU7K8N1</accession>
<dbReference type="Pfam" id="PF22545">
    <property type="entry name" value="2CompARG"/>
    <property type="match status" value="1"/>
</dbReference>
<protein>
    <submittedName>
        <fullName evidence="2">SAP domain-containing protein</fullName>
    </submittedName>
</protein>
<dbReference type="RefSeq" id="WP_406826413.1">
    <property type="nucleotide sequence ID" value="NZ_CP157485.1"/>
</dbReference>
<organism evidence="2">
    <name type="scientific">Pedobacter sp. KACC 23697</name>
    <dbReference type="NCBI Taxonomy" id="3149230"/>
    <lineage>
        <taxon>Bacteria</taxon>
        <taxon>Pseudomonadati</taxon>
        <taxon>Bacteroidota</taxon>
        <taxon>Sphingobacteriia</taxon>
        <taxon>Sphingobacteriales</taxon>
        <taxon>Sphingobacteriaceae</taxon>
        <taxon>Pedobacter</taxon>
    </lineage>
</organism>
<dbReference type="AlphaFoldDB" id="A0AAU7K8N1"/>
<reference evidence="2" key="1">
    <citation type="submission" date="2024-05" db="EMBL/GenBank/DDBJ databases">
        <authorList>
            <person name="Kim S."/>
            <person name="Heo J."/>
            <person name="Choi H."/>
            <person name="Choi Y."/>
            <person name="Kwon S.-W."/>
            <person name="Kim Y."/>
        </authorList>
    </citation>
    <scope>NUCLEOTIDE SEQUENCE</scope>
    <source>
        <strain evidence="2">KACC 23697</strain>
    </source>
</reference>
<feature type="domain" description="SAP" evidence="1">
    <location>
        <begin position="3"/>
        <end position="37"/>
    </location>
</feature>
<gene>
    <name evidence="2" type="ORF">ABEG20_05630</name>
</gene>
<evidence type="ECO:0000259" key="1">
    <source>
        <dbReference type="PROSITE" id="PS50800"/>
    </source>
</evidence>
<evidence type="ECO:0000313" key="2">
    <source>
        <dbReference type="EMBL" id="XBO49081.1"/>
    </source>
</evidence>
<name>A0AAU7K8N1_9SPHI</name>
<dbReference type="InterPro" id="IPR054774">
    <property type="entry name" value="2CompARG"/>
</dbReference>
<dbReference type="InterPro" id="IPR054775">
    <property type="entry name" value="2CompART"/>
</dbReference>
<dbReference type="EMBL" id="CP157485">
    <property type="protein sequence ID" value="XBO49081.1"/>
    <property type="molecule type" value="Genomic_DNA"/>
</dbReference>
<dbReference type="Pfam" id="PF02037">
    <property type="entry name" value="SAP"/>
    <property type="match status" value="1"/>
</dbReference>
<dbReference type="SMART" id="SM00513">
    <property type="entry name" value="SAP"/>
    <property type="match status" value="1"/>
</dbReference>
<dbReference type="Gene3D" id="1.10.720.30">
    <property type="entry name" value="SAP domain"/>
    <property type="match status" value="1"/>
</dbReference>
<dbReference type="PROSITE" id="PS50800">
    <property type="entry name" value="SAP"/>
    <property type="match status" value="1"/>
</dbReference>
<dbReference type="SUPFAM" id="SSF68906">
    <property type="entry name" value="SAP domain"/>
    <property type="match status" value="1"/>
</dbReference>
<dbReference type="InterPro" id="IPR003034">
    <property type="entry name" value="SAP_dom"/>
</dbReference>
<proteinExistence type="predicted"/>
<dbReference type="Pfam" id="PF22546">
    <property type="entry name" value="2CompART"/>
    <property type="match status" value="1"/>
</dbReference>